<name>A0AA39Y650_9PEZI</name>
<reference evidence="3" key="1">
    <citation type="submission" date="2023-06" db="EMBL/GenBank/DDBJ databases">
        <title>Genome-scale phylogeny and comparative genomics of the fungal order Sordariales.</title>
        <authorList>
            <consortium name="Lawrence Berkeley National Laboratory"/>
            <person name="Hensen N."/>
            <person name="Bonometti L."/>
            <person name="Westerberg I."/>
            <person name="Brannstrom I.O."/>
            <person name="Guillou S."/>
            <person name="Cros-Aarteil S."/>
            <person name="Calhoun S."/>
            <person name="Haridas S."/>
            <person name="Kuo A."/>
            <person name="Mondo S."/>
            <person name="Pangilinan J."/>
            <person name="Riley R."/>
            <person name="Labutti K."/>
            <person name="Andreopoulos B."/>
            <person name="Lipzen A."/>
            <person name="Chen C."/>
            <person name="Yanf M."/>
            <person name="Daum C."/>
            <person name="Ng V."/>
            <person name="Clum A."/>
            <person name="Steindorff A."/>
            <person name="Ohm R."/>
            <person name="Martin F."/>
            <person name="Silar P."/>
            <person name="Natvig D."/>
            <person name="Lalanne C."/>
            <person name="Gautier V."/>
            <person name="Ament-Velasquez S.L."/>
            <person name="Kruys A."/>
            <person name="Hutchinson M.I."/>
            <person name="Powell A.J."/>
            <person name="Barry K."/>
            <person name="Miller A.N."/>
            <person name="Grigoriev I.V."/>
            <person name="Debuchy R."/>
            <person name="Gladieux P."/>
            <person name="Thoren M.H."/>
            <person name="Johannesson H."/>
        </authorList>
    </citation>
    <scope>NUCLEOTIDE SEQUENCE</scope>
    <source>
        <strain evidence="3">SMH2532-1</strain>
    </source>
</reference>
<protein>
    <recommendedName>
        <fullName evidence="2">DUF7730 domain-containing protein</fullName>
    </recommendedName>
</protein>
<comment type="caution">
    <text evidence="3">The sequence shown here is derived from an EMBL/GenBank/DDBJ whole genome shotgun (WGS) entry which is preliminary data.</text>
</comment>
<feature type="region of interest" description="Disordered" evidence="1">
    <location>
        <begin position="1"/>
        <end position="39"/>
    </location>
</feature>
<evidence type="ECO:0000256" key="1">
    <source>
        <dbReference type="SAM" id="MobiDB-lite"/>
    </source>
</evidence>
<dbReference type="InterPro" id="IPR056632">
    <property type="entry name" value="DUF7730"/>
</dbReference>
<accession>A0AA39Y650</accession>
<evidence type="ECO:0000313" key="4">
    <source>
        <dbReference type="Proteomes" id="UP001174936"/>
    </source>
</evidence>
<dbReference type="PANTHER" id="PTHR38790">
    <property type="entry name" value="2EXR DOMAIN-CONTAINING PROTEIN-RELATED"/>
    <property type="match status" value="1"/>
</dbReference>
<feature type="compositionally biased region" description="Low complexity" evidence="1">
    <location>
        <begin position="115"/>
        <end position="125"/>
    </location>
</feature>
<feature type="domain" description="DUF7730" evidence="2">
    <location>
        <begin position="177"/>
        <end position="326"/>
    </location>
</feature>
<dbReference type="Proteomes" id="UP001174936">
    <property type="component" value="Unassembled WGS sequence"/>
</dbReference>
<feature type="region of interest" description="Disordered" evidence="1">
    <location>
        <begin position="82"/>
        <end position="135"/>
    </location>
</feature>
<dbReference type="EMBL" id="JAULSV010000004">
    <property type="protein sequence ID" value="KAK0646739.1"/>
    <property type="molecule type" value="Genomic_DNA"/>
</dbReference>
<proteinExistence type="predicted"/>
<organism evidence="3 4">
    <name type="scientific">Cercophora newfieldiana</name>
    <dbReference type="NCBI Taxonomy" id="92897"/>
    <lineage>
        <taxon>Eukaryota</taxon>
        <taxon>Fungi</taxon>
        <taxon>Dikarya</taxon>
        <taxon>Ascomycota</taxon>
        <taxon>Pezizomycotina</taxon>
        <taxon>Sordariomycetes</taxon>
        <taxon>Sordariomycetidae</taxon>
        <taxon>Sordariales</taxon>
        <taxon>Lasiosphaeriaceae</taxon>
        <taxon>Cercophora</taxon>
    </lineage>
</organism>
<gene>
    <name evidence="3" type="ORF">B0T16DRAFT_414183</name>
</gene>
<evidence type="ECO:0000313" key="3">
    <source>
        <dbReference type="EMBL" id="KAK0646739.1"/>
    </source>
</evidence>
<keyword evidence="4" id="KW-1185">Reference proteome</keyword>
<dbReference type="AlphaFoldDB" id="A0AA39Y650"/>
<sequence>MRKLLSQLRRGDTDGGASPPPAALPVLPANRPRRLSGPIGDAATSASALFQVLPSEIRRKILIAAFGGDKIHLDLRLAHPLREREPEPAPKKPKPFWARAGGSSRSGTDNKPRSEQSPPSSQRPSHANAHSYLDRDTTKPRRWEWHGSICHRPLPLCGDYDEYPAAEDECTSGLKTWRVDCALWPGEMPHKCRLGVMGWLRACRTAYVEGVEVLYGTNRIHIQGTFLCGHLPEVMLPQRLAAVAKVELVWDLRLWGKRESTQGIAEGHPEDGGVERYQSLASTLPGVFPGLKSLHIALRGWPIDYGKPEGVDLLELLLQPLDDMVRGMVTLQECRISVPHSLYKAFRKGKVFERDEPRPRTYERKSWWEVRRNLRPPLKAGSSGLSAYVITQGQDDAPKMIACFGSSAFSDDSD</sequence>
<dbReference type="Pfam" id="PF24864">
    <property type="entry name" value="DUF7730"/>
    <property type="match status" value="1"/>
</dbReference>
<evidence type="ECO:0000259" key="2">
    <source>
        <dbReference type="Pfam" id="PF24864"/>
    </source>
</evidence>